<dbReference type="RefSeq" id="WP_057030135.1">
    <property type="nucleotide sequence ID" value="NZ_LJYF01000042.1"/>
</dbReference>
<proteinExistence type="predicted"/>
<dbReference type="OrthoDB" id="8252306at2"/>
<comment type="caution">
    <text evidence="1">The sequence shown here is derived from an EMBL/GenBank/DDBJ whole genome shotgun (WGS) entry which is preliminary data.</text>
</comment>
<evidence type="ECO:0000313" key="1">
    <source>
        <dbReference type="EMBL" id="KRP88364.1"/>
    </source>
</evidence>
<gene>
    <name evidence="1" type="ORF">AOQ72_02070</name>
</gene>
<protein>
    <submittedName>
        <fullName evidence="1">Flagellar biosynthesis protein FlgN</fullName>
    </submittedName>
</protein>
<dbReference type="AlphaFoldDB" id="A0A0R3BVX6"/>
<evidence type="ECO:0000313" key="2">
    <source>
        <dbReference type="Proteomes" id="UP000051380"/>
    </source>
</evidence>
<dbReference type="Proteomes" id="UP000051380">
    <property type="component" value="Unassembled WGS sequence"/>
</dbReference>
<reference evidence="1 2" key="1">
    <citation type="submission" date="2015-09" db="EMBL/GenBank/DDBJ databases">
        <title>Draft Genome Sequence of the Strain BR 3267 (Bradyrhizobium yuanmingense) recommended as inoculant for cowpea in Brazil.</title>
        <authorList>
            <person name="Simoes-Araujo J.L."/>
            <person name="Zilli J.E."/>
        </authorList>
    </citation>
    <scope>NUCLEOTIDE SEQUENCE [LARGE SCALE GENOMIC DNA]</scope>
    <source>
        <strain evidence="1 2">BR3267</strain>
    </source>
</reference>
<name>A0A0R3BVX6_9BRAD</name>
<accession>A0A0R3BVX6</accession>
<dbReference type="STRING" id="108015.GA0061099_1001922"/>
<keyword evidence="1" id="KW-0966">Cell projection</keyword>
<keyword evidence="1" id="KW-0282">Flagellum</keyword>
<keyword evidence="1" id="KW-0969">Cilium</keyword>
<sequence>MQAQEGAVAVAMDQAVADTEMMTTEAAANDALLPVLLPIGGGEARVDAADTVRSDEMRGLLAAIRRLATIVEEETTALATGQKIDFDDFSARKSRSMLEFVRLMRARMHLGGEVEITEEIQRLREKLERNRSILEMHYDAVREVAGIIVKAVKDAESDGTYTGRTAQDGK</sequence>
<dbReference type="EMBL" id="LJYF01000042">
    <property type="protein sequence ID" value="KRP88364.1"/>
    <property type="molecule type" value="Genomic_DNA"/>
</dbReference>
<organism evidence="1 2">
    <name type="scientific">Bradyrhizobium yuanmingense</name>
    <dbReference type="NCBI Taxonomy" id="108015"/>
    <lineage>
        <taxon>Bacteria</taxon>
        <taxon>Pseudomonadati</taxon>
        <taxon>Pseudomonadota</taxon>
        <taxon>Alphaproteobacteria</taxon>
        <taxon>Hyphomicrobiales</taxon>
        <taxon>Nitrobacteraceae</taxon>
        <taxon>Bradyrhizobium</taxon>
    </lineage>
</organism>